<dbReference type="GO" id="GO:0003677">
    <property type="term" value="F:DNA binding"/>
    <property type="evidence" value="ECO:0007669"/>
    <property type="project" value="UniProtKB-KW"/>
</dbReference>
<dbReference type="SUPFAM" id="SSF46774">
    <property type="entry name" value="ARID-like"/>
    <property type="match status" value="1"/>
</dbReference>
<dbReference type="SUPFAM" id="SSF57756">
    <property type="entry name" value="Retrovirus zinc finger-like domains"/>
    <property type="match status" value="1"/>
</dbReference>
<evidence type="ECO:0000256" key="1">
    <source>
        <dbReference type="PROSITE-ProRule" id="PRU00047"/>
    </source>
</evidence>
<evidence type="ECO:0000313" key="6">
    <source>
        <dbReference type="Proteomes" id="UP000245207"/>
    </source>
</evidence>
<dbReference type="PROSITE" id="PS50158">
    <property type="entry name" value="ZF_CCHC"/>
    <property type="match status" value="1"/>
</dbReference>
<organism evidence="5 6">
    <name type="scientific">Artemisia annua</name>
    <name type="common">Sweet wormwood</name>
    <dbReference type="NCBI Taxonomy" id="35608"/>
    <lineage>
        <taxon>Eukaryota</taxon>
        <taxon>Viridiplantae</taxon>
        <taxon>Streptophyta</taxon>
        <taxon>Embryophyta</taxon>
        <taxon>Tracheophyta</taxon>
        <taxon>Spermatophyta</taxon>
        <taxon>Magnoliopsida</taxon>
        <taxon>eudicotyledons</taxon>
        <taxon>Gunneridae</taxon>
        <taxon>Pentapetalae</taxon>
        <taxon>asterids</taxon>
        <taxon>campanulids</taxon>
        <taxon>Asterales</taxon>
        <taxon>Asteraceae</taxon>
        <taxon>Asteroideae</taxon>
        <taxon>Anthemideae</taxon>
        <taxon>Artemisiinae</taxon>
        <taxon>Artemisia</taxon>
    </lineage>
</organism>
<dbReference type="Pfam" id="PF22936">
    <property type="entry name" value="Pol_BBD"/>
    <property type="match status" value="1"/>
</dbReference>
<dbReference type="InterPro" id="IPR001606">
    <property type="entry name" value="ARID_dom"/>
</dbReference>
<feature type="compositionally biased region" description="Polar residues" evidence="2">
    <location>
        <begin position="502"/>
        <end position="512"/>
    </location>
</feature>
<keyword evidence="1" id="KW-0479">Metal-binding</keyword>
<name>A0A2U1ML52_ARTAN</name>
<feature type="region of interest" description="Disordered" evidence="2">
    <location>
        <begin position="476"/>
        <end position="512"/>
    </location>
</feature>
<dbReference type="Gene3D" id="4.10.60.10">
    <property type="entry name" value="Zinc finger, CCHC-type"/>
    <property type="match status" value="1"/>
</dbReference>
<keyword evidence="1" id="KW-0863">Zinc-finger</keyword>
<dbReference type="AlphaFoldDB" id="A0A2U1ML52"/>
<dbReference type="CDD" id="cd16100">
    <property type="entry name" value="ARID"/>
    <property type="match status" value="1"/>
</dbReference>
<accession>A0A2U1ML52</accession>
<dbReference type="InterPro" id="IPR036431">
    <property type="entry name" value="ARID_dom_sf"/>
</dbReference>
<feature type="compositionally biased region" description="Polar residues" evidence="2">
    <location>
        <begin position="21"/>
        <end position="30"/>
    </location>
</feature>
<dbReference type="GO" id="GO:0008270">
    <property type="term" value="F:zinc ion binding"/>
    <property type="evidence" value="ECO:0007669"/>
    <property type="project" value="UniProtKB-KW"/>
</dbReference>
<evidence type="ECO:0000259" key="3">
    <source>
        <dbReference type="PROSITE" id="PS50158"/>
    </source>
</evidence>
<sequence length="512" mass="59873">MVNTNSFLEDSWSNHKHVGDPSNNWYQSKSGRPLRNKMQQNFIHRQLKRENEKKLGKCIRQITNDCKDMLKKKLEEIDAYNSTLTQNKYRKHKCFICKKKGHISTSCPMKHEEENKAETSTPNPHQTDINCTQNLQKPTIELKYREVIHFPTHSILKGTDQGHWDDIWYISNSIDKHLCSNLNSFRNIKEDFVVSKLKDQMKFLFTYGIGEVIIKDDGRGLLIPGVLYAPEVTLNILSTDLLTKQGFNIVYEENRCRLVYMFNNFEEHVFNEDSLRKRHNDFLETYFESLANSEDDVIKINGNIYSTRVTTFNEFVAFLNLIKCDDIIRHEWDYFRYKFDKVVKWFYNHYLNKSLPGPIPPTINGTQVYLLDLYKLIEGLGGYLSVHFGQEFGTIGELIGLSKQDGDELKKCYIKYLDIFTSYYKTARGPNFPTKRVEVDKYSPLSQQEALAPKQSMAEVKGKEKLEHFGVILEDEEEKKSYTKPTLPHNCQNRKIKEEAHSNSSDDFTIIP</sequence>
<feature type="region of interest" description="Disordered" evidence="2">
    <location>
        <begin position="12"/>
        <end position="33"/>
    </location>
</feature>
<feature type="domain" description="ARID" evidence="4">
    <location>
        <begin position="333"/>
        <end position="425"/>
    </location>
</feature>
<dbReference type="PANTHER" id="PTHR46410">
    <property type="entry name" value="AT-RICH INTERACTIVE DOMAIN-CONTAINING PROTEIN 2"/>
    <property type="match status" value="1"/>
</dbReference>
<reference evidence="5 6" key="1">
    <citation type="journal article" date="2018" name="Mol. Plant">
        <title>The genome of Artemisia annua provides insight into the evolution of Asteraceae family and artemisinin biosynthesis.</title>
        <authorList>
            <person name="Shen Q."/>
            <person name="Zhang L."/>
            <person name="Liao Z."/>
            <person name="Wang S."/>
            <person name="Yan T."/>
            <person name="Shi P."/>
            <person name="Liu M."/>
            <person name="Fu X."/>
            <person name="Pan Q."/>
            <person name="Wang Y."/>
            <person name="Lv Z."/>
            <person name="Lu X."/>
            <person name="Zhang F."/>
            <person name="Jiang W."/>
            <person name="Ma Y."/>
            <person name="Chen M."/>
            <person name="Hao X."/>
            <person name="Li L."/>
            <person name="Tang Y."/>
            <person name="Lv G."/>
            <person name="Zhou Y."/>
            <person name="Sun X."/>
            <person name="Brodelius P.E."/>
            <person name="Rose J.K.C."/>
            <person name="Tang K."/>
        </authorList>
    </citation>
    <scope>NUCLEOTIDE SEQUENCE [LARGE SCALE GENOMIC DNA]</scope>
    <source>
        <strain evidence="6">cv. Huhao1</strain>
        <tissue evidence="5">Leaf</tissue>
    </source>
</reference>
<dbReference type="OrthoDB" id="1751533at2759"/>
<gene>
    <name evidence="5" type="ORF">CTI12_AA366250</name>
</gene>
<dbReference type="Gene3D" id="1.10.150.60">
    <property type="entry name" value="ARID DNA-binding domain"/>
    <property type="match status" value="1"/>
</dbReference>
<proteinExistence type="predicted"/>
<keyword evidence="5" id="KW-0238">DNA-binding</keyword>
<keyword evidence="1" id="KW-0862">Zinc</keyword>
<dbReference type="Proteomes" id="UP000245207">
    <property type="component" value="Unassembled WGS sequence"/>
</dbReference>
<evidence type="ECO:0000259" key="4">
    <source>
        <dbReference type="PROSITE" id="PS51011"/>
    </source>
</evidence>
<dbReference type="Pfam" id="PF01388">
    <property type="entry name" value="ARID"/>
    <property type="match status" value="1"/>
</dbReference>
<dbReference type="EMBL" id="PKPP01004978">
    <property type="protein sequence ID" value="PWA61967.1"/>
    <property type="molecule type" value="Genomic_DNA"/>
</dbReference>
<dbReference type="PROSITE" id="PS51011">
    <property type="entry name" value="ARID"/>
    <property type="match status" value="1"/>
</dbReference>
<protein>
    <submittedName>
        <fullName evidence="5">ARID DNA-binding domain, Zinc finger, CCHC-type</fullName>
    </submittedName>
</protein>
<feature type="domain" description="CCHC-type" evidence="3">
    <location>
        <begin position="93"/>
        <end position="108"/>
    </location>
</feature>
<dbReference type="InterPro" id="IPR001878">
    <property type="entry name" value="Znf_CCHC"/>
</dbReference>
<evidence type="ECO:0000256" key="2">
    <source>
        <dbReference type="SAM" id="MobiDB-lite"/>
    </source>
</evidence>
<dbReference type="SMART" id="SM00343">
    <property type="entry name" value="ZnF_C2HC"/>
    <property type="match status" value="1"/>
</dbReference>
<keyword evidence="6" id="KW-1185">Reference proteome</keyword>
<comment type="caution">
    <text evidence="5">The sequence shown here is derived from an EMBL/GenBank/DDBJ whole genome shotgun (WGS) entry which is preliminary data.</text>
</comment>
<dbReference type="PANTHER" id="PTHR46410:SF26">
    <property type="entry name" value="BULB-TYPE LECTIN DOMAIN-CONTAINING PROTEIN-RELATED"/>
    <property type="match status" value="1"/>
</dbReference>
<dbReference type="InterPro" id="IPR054722">
    <property type="entry name" value="PolX-like_BBD"/>
</dbReference>
<dbReference type="InterPro" id="IPR036875">
    <property type="entry name" value="Znf_CCHC_sf"/>
</dbReference>
<evidence type="ECO:0000313" key="5">
    <source>
        <dbReference type="EMBL" id="PWA61967.1"/>
    </source>
</evidence>